<feature type="compositionally biased region" description="Polar residues" evidence="1">
    <location>
        <begin position="214"/>
        <end position="226"/>
    </location>
</feature>
<feature type="compositionally biased region" description="Low complexity" evidence="1">
    <location>
        <begin position="409"/>
        <end position="418"/>
    </location>
</feature>
<comment type="caution">
    <text evidence="2">The sequence shown here is derived from an EMBL/GenBank/DDBJ whole genome shotgun (WGS) entry which is preliminary data.</text>
</comment>
<feature type="region of interest" description="Disordered" evidence="1">
    <location>
        <begin position="117"/>
        <end position="140"/>
    </location>
</feature>
<feature type="region of interest" description="Disordered" evidence="1">
    <location>
        <begin position="461"/>
        <end position="543"/>
    </location>
</feature>
<proteinExistence type="predicted"/>
<feature type="compositionally biased region" description="Basic residues" evidence="1">
    <location>
        <begin position="387"/>
        <end position="406"/>
    </location>
</feature>
<feature type="compositionally biased region" description="Basic and acidic residues" evidence="1">
    <location>
        <begin position="461"/>
        <end position="472"/>
    </location>
</feature>
<feature type="compositionally biased region" description="Basic residues" evidence="1">
    <location>
        <begin position="513"/>
        <end position="523"/>
    </location>
</feature>
<feature type="compositionally biased region" description="Basic residues" evidence="1">
    <location>
        <begin position="129"/>
        <end position="139"/>
    </location>
</feature>
<name>A0A9W4D5U7_BLUGR</name>
<feature type="region of interest" description="Disordered" evidence="1">
    <location>
        <begin position="203"/>
        <end position="249"/>
    </location>
</feature>
<accession>A0A9W4D5U7</accession>
<dbReference type="Proteomes" id="UP000683417">
    <property type="component" value="Unassembled WGS sequence"/>
</dbReference>
<feature type="region of interest" description="Disordered" evidence="1">
    <location>
        <begin position="382"/>
        <end position="435"/>
    </location>
</feature>
<evidence type="ECO:0000256" key="1">
    <source>
        <dbReference type="SAM" id="MobiDB-lite"/>
    </source>
</evidence>
<feature type="compositionally biased region" description="Basic and acidic residues" evidence="1">
    <location>
        <begin position="12"/>
        <end position="31"/>
    </location>
</feature>
<sequence length="633" mass="71644">MSTPESRRRSHDHSNKKDKYNGSYAEGRDSYNSHPYSVSEASHKPRNHQITHRPLREGSDLSSVEEIRRDFSPPGIDSYPQRGNWYSPSIRTRLDKYGTHQGSSRSFRDLNCSYSDIESRPDRQSSLSLRKKKDRHHSLSRNEMIMAAVGGAALAVGGKELWDRRNSNKRTAPTNNIHKAVIGAAGALAGYEGAEIFSKHSLETNENNSDRAHQNNMGSRQNNYHYSESDRRIRSRKTKPMNRRDSENIDTRSLNILPPESVAYLQQAARAALLAGATEAFRVRNEPGGWSGEKGKRILTAAIGASAVDAAGDRKHHILEAVVAGLAGNQLINGSRHKDESRSSRSRSRIRSRSQGPVRDTKDNLAALASAGIATLAGNRLVERSRSRSRQSKYRRSSQRSSRRRRESFSSYDSRSSSLGREDNRQNKNNGMSVTDLARKGLAALGLGDKTDHDRDREIDYSSKVHRSDSNHKYSTGYPQQKIHMYDSNYHNTGLDRSPRESSASSRLPRYSRSPKNRRGSRHPAKEMRLNSESEESLGLSHEEERRFRNSTRKCFIFGSSMFVSILGLHHMSLSIKMYNFLHRIIRNFTTIRESVGQALSHFDTKSLAILILFTRITIYTYQSLPDQNQNSR</sequence>
<dbReference type="AlphaFoldDB" id="A0A9W4D5U7"/>
<feature type="compositionally biased region" description="Basic residues" evidence="1">
    <location>
        <begin position="44"/>
        <end position="53"/>
    </location>
</feature>
<gene>
    <name evidence="2" type="ORF">BGTH12_LOCUS5977</name>
</gene>
<evidence type="ECO:0000313" key="2">
    <source>
        <dbReference type="EMBL" id="CAD6504619.1"/>
    </source>
</evidence>
<organism evidence="2 3">
    <name type="scientific">Blumeria graminis f. sp. triticale</name>
    <dbReference type="NCBI Taxonomy" id="1689686"/>
    <lineage>
        <taxon>Eukaryota</taxon>
        <taxon>Fungi</taxon>
        <taxon>Dikarya</taxon>
        <taxon>Ascomycota</taxon>
        <taxon>Pezizomycotina</taxon>
        <taxon>Leotiomycetes</taxon>
        <taxon>Erysiphales</taxon>
        <taxon>Erysiphaceae</taxon>
        <taxon>Blumeria</taxon>
    </lineage>
</organism>
<protein>
    <submittedName>
        <fullName evidence="2">BgTH12-00127</fullName>
    </submittedName>
</protein>
<dbReference type="EMBL" id="CAJHIT010000009">
    <property type="protein sequence ID" value="CAD6504619.1"/>
    <property type="molecule type" value="Genomic_DNA"/>
</dbReference>
<evidence type="ECO:0000313" key="3">
    <source>
        <dbReference type="Proteomes" id="UP000683417"/>
    </source>
</evidence>
<reference evidence="2" key="1">
    <citation type="submission" date="2020-10" db="EMBL/GenBank/DDBJ databases">
        <authorList>
            <person name="Muller C M."/>
        </authorList>
    </citation>
    <scope>NUCLEOTIDE SEQUENCE</scope>
    <source>
        <strain evidence="2">THUN-12</strain>
    </source>
</reference>
<feature type="region of interest" description="Disordered" evidence="1">
    <location>
        <begin position="1"/>
        <end position="63"/>
    </location>
</feature>
<feature type="compositionally biased region" description="Basic and acidic residues" evidence="1">
    <location>
        <begin position="54"/>
        <end position="63"/>
    </location>
</feature>
<feature type="region of interest" description="Disordered" evidence="1">
    <location>
        <begin position="333"/>
        <end position="363"/>
    </location>
</feature>
<feature type="compositionally biased region" description="Basic and acidic residues" evidence="1">
    <location>
        <begin position="203"/>
        <end position="213"/>
    </location>
</feature>